<evidence type="ECO:0000313" key="3">
    <source>
        <dbReference type="Proteomes" id="UP000017813"/>
    </source>
</evidence>
<dbReference type="Proteomes" id="UP000017813">
    <property type="component" value="Unassembled WGS sequence"/>
</dbReference>
<dbReference type="Pfam" id="PF13723">
    <property type="entry name" value="Ketoacyl-synt_2"/>
    <property type="match status" value="1"/>
</dbReference>
<evidence type="ECO:0000259" key="1">
    <source>
        <dbReference type="Pfam" id="PF13723"/>
    </source>
</evidence>
<dbReference type="STRING" id="641147.HMPREF9021_00651"/>
<keyword evidence="3" id="KW-1185">Reference proteome</keyword>
<reference evidence="2 3" key="2">
    <citation type="submission" date="2011-10" db="EMBL/GenBank/DDBJ databases">
        <title>The Genome Sequence of Simonsiella muelleri ATCC 29453.</title>
        <authorList>
            <consortium name="The Broad Institute Genome Sequencing Platform"/>
            <consortium name="The Broad Institute Genome Sequencing Center for Infectious Disease"/>
            <person name="Earl A."/>
            <person name="Ward D."/>
            <person name="Feldgarden M."/>
            <person name="Gevers D."/>
            <person name="Izard J."/>
            <person name="Baranova O.V."/>
            <person name="Blanton J.M."/>
            <person name="Tanner A.C."/>
            <person name="Dewhirst F."/>
            <person name="Young S.K."/>
            <person name="Zeng Q."/>
            <person name="Gargeya S."/>
            <person name="Fitzgerald M."/>
            <person name="Haas B."/>
            <person name="Abouelleil A."/>
            <person name="Alvarado L."/>
            <person name="Arachchi H.M."/>
            <person name="Berlin A."/>
            <person name="Brown A."/>
            <person name="Chapman S.B."/>
            <person name="Chen Z."/>
            <person name="Dunbar C."/>
            <person name="Freedman E."/>
            <person name="Gearin G."/>
            <person name="Goldberg J."/>
            <person name="Griggs A."/>
            <person name="Gujja S."/>
            <person name="Heiman D."/>
            <person name="Howarth C."/>
            <person name="Larson L."/>
            <person name="Lui A."/>
            <person name="MacDonald P.J.P."/>
            <person name="Montmayeur A."/>
            <person name="Murphy C."/>
            <person name="Neiman D."/>
            <person name="Pearson M."/>
            <person name="Priest M."/>
            <person name="Roberts A."/>
            <person name="Saif S."/>
            <person name="Shea T."/>
            <person name="Shenoy N."/>
            <person name="Sisk P."/>
            <person name="Stolte C."/>
            <person name="Sykes S."/>
            <person name="Wortman J."/>
            <person name="Nusbaum C."/>
            <person name="Birren B."/>
        </authorList>
    </citation>
    <scope>NUCLEOTIDE SEQUENCE [LARGE SCALE GENOMIC DNA]</scope>
    <source>
        <strain evidence="2 3">ATCC 29453</strain>
    </source>
</reference>
<dbReference type="InterPro" id="IPR014030">
    <property type="entry name" value="Ketoacyl_synth_N"/>
</dbReference>
<evidence type="ECO:0000313" key="2">
    <source>
        <dbReference type="EMBL" id="EFG31383.2"/>
    </source>
</evidence>
<proteinExistence type="predicted"/>
<protein>
    <recommendedName>
        <fullName evidence="1">Beta-ketoacyl synthase-like N-terminal domain-containing protein</fullName>
    </recommendedName>
</protein>
<dbReference type="OrthoDB" id="9798676at2"/>
<organism evidence="2 3">
    <name type="scientific">Simonsiella muelleri ATCC 29453</name>
    <dbReference type="NCBI Taxonomy" id="641147"/>
    <lineage>
        <taxon>Bacteria</taxon>
        <taxon>Pseudomonadati</taxon>
        <taxon>Pseudomonadota</taxon>
        <taxon>Betaproteobacteria</taxon>
        <taxon>Neisseriales</taxon>
        <taxon>Neisseriaceae</taxon>
        <taxon>Simonsiella</taxon>
    </lineage>
</organism>
<reference evidence="2 3" key="1">
    <citation type="submission" date="2010-03" db="EMBL/GenBank/DDBJ databases">
        <authorList>
            <consortium name="The Broad Institute Genome Sequencing Platform"/>
            <person name="Ward D."/>
            <person name="Earl A."/>
            <person name="Feldgarden M."/>
            <person name="Gevers D."/>
            <person name="Young S."/>
            <person name="Zeng Q."/>
            <person name="Koehrsen M."/>
            <person name="Alvarado L."/>
            <person name="Berlin A.M."/>
            <person name="Borenstein D."/>
            <person name="Chapman S.B."/>
            <person name="Chen Z."/>
            <person name="Engels R."/>
            <person name="Freedman E."/>
            <person name="Gellesch M."/>
            <person name="Goldberg J."/>
            <person name="Griggs A."/>
            <person name="Gujja S."/>
            <person name="Heilman E.R."/>
            <person name="Heiman D.I."/>
            <person name="Hepburn T.A."/>
            <person name="Howarth C."/>
            <person name="Jen D."/>
            <person name="Larson L."/>
            <person name="Mehta T."/>
            <person name="Park D."/>
            <person name="Pearson M."/>
            <person name="Richards J."/>
            <person name="Roberts A."/>
            <person name="Saif S."/>
            <person name="Shea T.D."/>
            <person name="Shenoy N."/>
            <person name="Sisk P."/>
            <person name="Stolte C."/>
            <person name="Sykes S.N."/>
            <person name="Walk T."/>
            <person name="White J."/>
            <person name="Yandava C."/>
            <person name="Izard J."/>
            <person name="Baranova O.V."/>
            <person name="Blanton J.M."/>
            <person name="Tanner A.C."/>
            <person name="Dewhirst F."/>
            <person name="Haas B."/>
            <person name="Nusbaum C."/>
            <person name="Birren B."/>
        </authorList>
    </citation>
    <scope>NUCLEOTIDE SEQUENCE [LARGE SCALE GENOMIC DNA]</scope>
    <source>
        <strain evidence="2 3">ATCC 29453</strain>
    </source>
</reference>
<dbReference type="KEGG" id="smur:BWP33_10025"/>
<feature type="domain" description="Beta-ketoacyl synthase-like N-terminal" evidence="1">
    <location>
        <begin position="21"/>
        <end position="232"/>
    </location>
</feature>
<dbReference type="InterPro" id="IPR016039">
    <property type="entry name" value="Thiolase-like"/>
</dbReference>
<dbReference type="SUPFAM" id="SSF53901">
    <property type="entry name" value="Thiolase-like"/>
    <property type="match status" value="1"/>
</dbReference>
<gene>
    <name evidence="2" type="ORF">HMPREF9021_00651</name>
</gene>
<dbReference type="eggNOG" id="COG0304">
    <property type="taxonomic scope" value="Bacteria"/>
</dbReference>
<dbReference type="GO" id="GO:0016746">
    <property type="term" value="F:acyltransferase activity"/>
    <property type="evidence" value="ECO:0007669"/>
    <property type="project" value="InterPro"/>
</dbReference>
<accession>V9HMM3</accession>
<dbReference type="EMBL" id="ADCY02000011">
    <property type="protein sequence ID" value="EFG31383.2"/>
    <property type="molecule type" value="Genomic_DNA"/>
</dbReference>
<comment type="caution">
    <text evidence="2">The sequence shown here is derived from an EMBL/GenBank/DDBJ whole genome shotgun (WGS) entry which is preliminary data.</text>
</comment>
<dbReference type="HOGENOM" id="CLU_086378_1_0_4"/>
<dbReference type="AlphaFoldDB" id="V9HMM3"/>
<sequence length="235" mass="26878">MHFRLMNWSMASTHLVSPQHWYDWAHGSINPNTLPEIKPELSFLPALQRRRLSLSARLMFQAAYETVGEMRCPTVFVSHDGEINRSFELWQTLLRDGDVSPTSFGLSVHNALVGQWSMLRGDTHENTALAAQQDGWELAIMEAVALLHENAEQVLVVAADEPLRQPEIMANRAPFAYAVAALLARGGDWQLSRQSYLQDNGDYFGALNWVKNMILNRNSFTQFYQNSAWRWQCIR</sequence>
<name>V9HMM3_9NEIS</name>